<organism evidence="2 3">
    <name type="scientific">Liparis tanakae</name>
    <name type="common">Tanaka's snailfish</name>
    <dbReference type="NCBI Taxonomy" id="230148"/>
    <lineage>
        <taxon>Eukaryota</taxon>
        <taxon>Metazoa</taxon>
        <taxon>Chordata</taxon>
        <taxon>Craniata</taxon>
        <taxon>Vertebrata</taxon>
        <taxon>Euteleostomi</taxon>
        <taxon>Actinopterygii</taxon>
        <taxon>Neopterygii</taxon>
        <taxon>Teleostei</taxon>
        <taxon>Neoteleostei</taxon>
        <taxon>Acanthomorphata</taxon>
        <taxon>Eupercaria</taxon>
        <taxon>Perciformes</taxon>
        <taxon>Cottioidei</taxon>
        <taxon>Cottales</taxon>
        <taxon>Liparidae</taxon>
        <taxon>Liparis</taxon>
    </lineage>
</organism>
<gene>
    <name evidence="2" type="ORF">EYF80_011825</name>
</gene>
<name>A0A4Z2IL28_9TELE</name>
<evidence type="ECO:0000313" key="3">
    <source>
        <dbReference type="Proteomes" id="UP000314294"/>
    </source>
</evidence>
<dbReference type="Proteomes" id="UP000314294">
    <property type="component" value="Unassembled WGS sequence"/>
</dbReference>
<comment type="caution">
    <text evidence="2">The sequence shown here is derived from an EMBL/GenBank/DDBJ whole genome shotgun (WGS) entry which is preliminary data.</text>
</comment>
<feature type="region of interest" description="Disordered" evidence="1">
    <location>
        <begin position="25"/>
        <end position="44"/>
    </location>
</feature>
<keyword evidence="3" id="KW-1185">Reference proteome</keyword>
<reference evidence="2 3" key="1">
    <citation type="submission" date="2019-03" db="EMBL/GenBank/DDBJ databases">
        <title>First draft genome of Liparis tanakae, snailfish: a comprehensive survey of snailfish specific genes.</title>
        <authorList>
            <person name="Kim W."/>
            <person name="Song I."/>
            <person name="Jeong J.-H."/>
            <person name="Kim D."/>
            <person name="Kim S."/>
            <person name="Ryu S."/>
            <person name="Song J.Y."/>
            <person name="Lee S.K."/>
        </authorList>
    </citation>
    <scope>NUCLEOTIDE SEQUENCE [LARGE SCALE GENOMIC DNA]</scope>
    <source>
        <tissue evidence="2">Muscle</tissue>
    </source>
</reference>
<dbReference type="AlphaFoldDB" id="A0A4Z2IL28"/>
<accession>A0A4Z2IL28</accession>
<feature type="compositionally biased region" description="Basic and acidic residues" evidence="1">
    <location>
        <begin position="25"/>
        <end position="37"/>
    </location>
</feature>
<proteinExistence type="predicted"/>
<evidence type="ECO:0000313" key="2">
    <source>
        <dbReference type="EMBL" id="TNN77902.1"/>
    </source>
</evidence>
<evidence type="ECO:0000256" key="1">
    <source>
        <dbReference type="SAM" id="MobiDB-lite"/>
    </source>
</evidence>
<sequence>MHSKERLLTYTDVWLRRVAREITGRGREKKDGREKEAILTNNGTQSKCYNSLQVQEHKELPEEMKARPHGNVTRSPAARRSYYPHIVSHLLHSDLPPLHHFINPDASEQAKHRLEKMCDTRDKRNCNRADDGHQAPDGVN</sequence>
<dbReference type="EMBL" id="SRLO01000078">
    <property type="protein sequence ID" value="TNN77902.1"/>
    <property type="molecule type" value="Genomic_DNA"/>
</dbReference>
<protein>
    <submittedName>
        <fullName evidence="2">Uncharacterized protein</fullName>
    </submittedName>
</protein>